<dbReference type="PRINTS" id="PR00040">
    <property type="entry name" value="HTHMERR"/>
</dbReference>
<keyword evidence="2" id="KW-0238">DNA-binding</keyword>
<dbReference type="InterPro" id="IPR047057">
    <property type="entry name" value="MerR_fam"/>
</dbReference>
<protein>
    <submittedName>
        <fullName evidence="5">Heavy metal-responsive transcriptional regulator</fullName>
    </submittedName>
</protein>
<evidence type="ECO:0000313" key="6">
    <source>
        <dbReference type="Proteomes" id="UP000095401"/>
    </source>
</evidence>
<sequence>MREDITIGTLAGRAGLTAETLRYYERLGLIEPSRRTAANYRLYGVEAEQRLRFIRRAQTLGFSLGEIAQLLSLHAYPEADMVEVNTLAQGKIDEIQGKIDDLQRMKQGLEALTQQCPGHGTTADCPILGALIKQED</sequence>
<dbReference type="PROSITE" id="PS00552">
    <property type="entry name" value="HTH_MERR_1"/>
    <property type="match status" value="1"/>
</dbReference>
<evidence type="ECO:0000259" key="4">
    <source>
        <dbReference type="PROSITE" id="PS50937"/>
    </source>
</evidence>
<dbReference type="PANTHER" id="PTHR30204:SF94">
    <property type="entry name" value="HEAVY METAL-DEPENDENT TRANSCRIPTIONAL REGULATOR HI_0293-RELATED"/>
    <property type="match status" value="1"/>
</dbReference>
<dbReference type="CDD" id="cd04770">
    <property type="entry name" value="HTH_HMRTR"/>
    <property type="match status" value="1"/>
</dbReference>
<dbReference type="Pfam" id="PF00376">
    <property type="entry name" value="MerR"/>
    <property type="match status" value="1"/>
</dbReference>
<dbReference type="InterPro" id="IPR015358">
    <property type="entry name" value="Tscrpt_reg_MerR_DNA-bd"/>
</dbReference>
<dbReference type="KEGG" id="aprs:BI364_03445"/>
<dbReference type="Pfam" id="PF09278">
    <property type="entry name" value="MerR-DNA-bind"/>
    <property type="match status" value="1"/>
</dbReference>
<name>A0A1D8ILB0_9GAMM</name>
<keyword evidence="3" id="KW-0804">Transcription</keyword>
<feature type="domain" description="HTH merR-type" evidence="4">
    <location>
        <begin position="4"/>
        <end position="73"/>
    </location>
</feature>
<proteinExistence type="predicted"/>
<dbReference type="InterPro" id="IPR009061">
    <property type="entry name" value="DNA-bd_dom_put_sf"/>
</dbReference>
<dbReference type="RefSeq" id="WP_070077569.1">
    <property type="nucleotide sequence ID" value="NZ_CP017415.1"/>
</dbReference>
<keyword evidence="6" id="KW-1185">Reference proteome</keyword>
<dbReference type="SMART" id="SM00422">
    <property type="entry name" value="HTH_MERR"/>
    <property type="match status" value="1"/>
</dbReference>
<keyword evidence="1" id="KW-0805">Transcription regulation</keyword>
<dbReference type="GO" id="GO:0003677">
    <property type="term" value="F:DNA binding"/>
    <property type="evidence" value="ECO:0007669"/>
    <property type="project" value="UniProtKB-KW"/>
</dbReference>
<dbReference type="SUPFAM" id="SSF46955">
    <property type="entry name" value="Putative DNA-binding domain"/>
    <property type="match status" value="1"/>
</dbReference>
<reference evidence="6" key="1">
    <citation type="submission" date="2016-09" db="EMBL/GenBank/DDBJ databases">
        <title>Acidihalobacter prosperus F5.</title>
        <authorList>
            <person name="Khaleque H.N."/>
            <person name="Ramsay J.P."/>
            <person name="Kaksonen A.H."/>
            <person name="Boxall N.J."/>
            <person name="Watkin E.L.J."/>
        </authorList>
    </citation>
    <scope>NUCLEOTIDE SEQUENCE [LARGE SCALE GENOMIC DNA]</scope>
    <source>
        <strain evidence="6">F5</strain>
    </source>
</reference>
<dbReference type="GO" id="GO:0003700">
    <property type="term" value="F:DNA-binding transcription factor activity"/>
    <property type="evidence" value="ECO:0007669"/>
    <property type="project" value="InterPro"/>
</dbReference>
<evidence type="ECO:0000256" key="3">
    <source>
        <dbReference type="ARBA" id="ARBA00023163"/>
    </source>
</evidence>
<evidence type="ECO:0000313" key="5">
    <source>
        <dbReference type="EMBL" id="AOU97181.1"/>
    </source>
</evidence>
<dbReference type="AlphaFoldDB" id="A0A1D8ILB0"/>
<dbReference type="Gene3D" id="1.10.1660.10">
    <property type="match status" value="1"/>
</dbReference>
<dbReference type="EMBL" id="CP017415">
    <property type="protein sequence ID" value="AOU97181.1"/>
    <property type="molecule type" value="Genomic_DNA"/>
</dbReference>
<dbReference type="Proteomes" id="UP000095401">
    <property type="component" value="Chromosome"/>
</dbReference>
<dbReference type="PROSITE" id="PS50937">
    <property type="entry name" value="HTH_MERR_2"/>
    <property type="match status" value="1"/>
</dbReference>
<dbReference type="InterPro" id="IPR000551">
    <property type="entry name" value="MerR-type_HTH_dom"/>
</dbReference>
<evidence type="ECO:0000256" key="1">
    <source>
        <dbReference type="ARBA" id="ARBA00023015"/>
    </source>
</evidence>
<gene>
    <name evidence="5" type="ORF">BI364_03445</name>
</gene>
<evidence type="ECO:0000256" key="2">
    <source>
        <dbReference type="ARBA" id="ARBA00023125"/>
    </source>
</evidence>
<accession>A0A1D8ILB0</accession>
<organism evidence="5 6">
    <name type="scientific">Acidihalobacter yilgarnensis</name>
    <dbReference type="NCBI Taxonomy" id="2819280"/>
    <lineage>
        <taxon>Bacteria</taxon>
        <taxon>Pseudomonadati</taxon>
        <taxon>Pseudomonadota</taxon>
        <taxon>Gammaproteobacteria</taxon>
        <taxon>Chromatiales</taxon>
        <taxon>Ectothiorhodospiraceae</taxon>
        <taxon>Acidihalobacter</taxon>
    </lineage>
</organism>
<dbReference type="PANTHER" id="PTHR30204">
    <property type="entry name" value="REDOX-CYCLING DRUG-SENSING TRANSCRIPTIONAL ACTIVATOR SOXR"/>
    <property type="match status" value="1"/>
</dbReference>